<dbReference type="PANTHER" id="PTHR36481">
    <property type="entry name" value="EXPRESSED PROTEIN"/>
    <property type="match status" value="1"/>
</dbReference>
<dbReference type="Gramene" id="ERN13416">
    <property type="protein sequence ID" value="ERN13416"/>
    <property type="gene ID" value="AMTR_s00041p00183600"/>
</dbReference>
<accession>W1PZD2</accession>
<dbReference type="PANTHER" id="PTHR36481:SF2">
    <property type="entry name" value="EXPRESSED PROTEIN"/>
    <property type="match status" value="1"/>
</dbReference>
<reference evidence="5" key="1">
    <citation type="journal article" date="2013" name="Science">
        <title>The Amborella genome and the evolution of flowering plants.</title>
        <authorList>
            <consortium name="Amborella Genome Project"/>
        </authorList>
    </citation>
    <scope>NUCLEOTIDE SEQUENCE [LARGE SCALE GENOMIC DNA]</scope>
</reference>
<feature type="domain" description="Bulb-type lectin" evidence="3">
    <location>
        <begin position="68"/>
        <end position="176"/>
    </location>
</feature>
<evidence type="ECO:0000256" key="2">
    <source>
        <dbReference type="SAM" id="SignalP"/>
    </source>
</evidence>
<evidence type="ECO:0000313" key="5">
    <source>
        <dbReference type="Proteomes" id="UP000017836"/>
    </source>
</evidence>
<dbReference type="eggNOG" id="ENOG502S065">
    <property type="taxonomic scope" value="Eukaryota"/>
</dbReference>
<feature type="compositionally biased region" description="Low complexity" evidence="1">
    <location>
        <begin position="251"/>
        <end position="295"/>
    </location>
</feature>
<dbReference type="AlphaFoldDB" id="W1PZD2"/>
<sequence length="344" mass="36102">MEKLATLYLASLLLAMAMSPLPPSAAVTPVPGTIQRVTKQQIVASIPPTPYSTSTVLTSPGVAHVFVTSPSGEYHALLIRTQTAIGAGGFGSDFCYMQIEHGGQSVWESECTPVSTSNACSLVFSDAGLEIYDGSMSAWDTGAEGNHIETLVLLDDGNMQIRDKDGELNWKASDDIRNNQHCGSVGAPGQVSAHPPFATPISSGLPFGQQPLHPQPAGGAAVPLTQEEPLAPPQEPLTPHEPEPLAPQPEPLASQQPLQPVAPQQPLTTQEALPQQGPLTQQQPLHPQPLINQQPFSFSGTAQQPPFSTSQPLVDNTPFDSGAEIGSASTVVLMILGVVAMAVI</sequence>
<proteinExistence type="predicted"/>
<dbReference type="InterPro" id="IPR036426">
    <property type="entry name" value="Bulb-type_lectin_dom_sf"/>
</dbReference>
<dbReference type="InterPro" id="IPR001480">
    <property type="entry name" value="Bulb-type_lectin_dom"/>
</dbReference>
<feature type="compositionally biased region" description="Polar residues" evidence="1">
    <location>
        <begin position="296"/>
        <end position="314"/>
    </location>
</feature>
<dbReference type="HOGENOM" id="CLU_052259_0_0_1"/>
<dbReference type="OMA" id="GDVCYIE"/>
<organism evidence="4 5">
    <name type="scientific">Amborella trichopoda</name>
    <dbReference type="NCBI Taxonomy" id="13333"/>
    <lineage>
        <taxon>Eukaryota</taxon>
        <taxon>Viridiplantae</taxon>
        <taxon>Streptophyta</taxon>
        <taxon>Embryophyta</taxon>
        <taxon>Tracheophyta</taxon>
        <taxon>Spermatophyta</taxon>
        <taxon>Magnoliopsida</taxon>
        <taxon>Amborellales</taxon>
        <taxon>Amborellaceae</taxon>
        <taxon>Amborella</taxon>
    </lineage>
</organism>
<evidence type="ECO:0000259" key="3">
    <source>
        <dbReference type="SMART" id="SM00108"/>
    </source>
</evidence>
<keyword evidence="5" id="KW-1185">Reference proteome</keyword>
<dbReference type="EMBL" id="KI392588">
    <property type="protein sequence ID" value="ERN13416.1"/>
    <property type="molecule type" value="Genomic_DNA"/>
</dbReference>
<feature type="chain" id="PRO_5004808311" description="Bulb-type lectin domain-containing protein" evidence="2">
    <location>
        <begin position="27"/>
        <end position="344"/>
    </location>
</feature>
<dbReference type="Gene3D" id="2.90.10.10">
    <property type="entry name" value="Bulb-type lectin domain"/>
    <property type="match status" value="1"/>
</dbReference>
<dbReference type="STRING" id="13333.W1PZD2"/>
<name>W1PZD2_AMBTC</name>
<protein>
    <recommendedName>
        <fullName evidence="3">Bulb-type lectin domain-containing protein</fullName>
    </recommendedName>
</protein>
<dbReference type="SMART" id="SM00108">
    <property type="entry name" value="B_lectin"/>
    <property type="match status" value="1"/>
</dbReference>
<evidence type="ECO:0000256" key="1">
    <source>
        <dbReference type="SAM" id="MobiDB-lite"/>
    </source>
</evidence>
<dbReference type="SUPFAM" id="SSF51110">
    <property type="entry name" value="alpha-D-mannose-specific plant lectins"/>
    <property type="match status" value="1"/>
</dbReference>
<feature type="signal peptide" evidence="2">
    <location>
        <begin position="1"/>
        <end position="26"/>
    </location>
</feature>
<gene>
    <name evidence="4" type="ORF">AMTR_s00041p00183600</name>
</gene>
<evidence type="ECO:0000313" key="4">
    <source>
        <dbReference type="EMBL" id="ERN13416.1"/>
    </source>
</evidence>
<dbReference type="KEGG" id="atr:18441661"/>
<dbReference type="Proteomes" id="UP000017836">
    <property type="component" value="Unassembled WGS sequence"/>
</dbReference>
<dbReference type="OrthoDB" id="687840at2759"/>
<feature type="region of interest" description="Disordered" evidence="1">
    <location>
        <begin position="179"/>
        <end position="315"/>
    </location>
</feature>
<keyword evidence="2" id="KW-0732">Signal</keyword>